<dbReference type="InterPro" id="IPR025729">
    <property type="entry name" value="MsyB"/>
</dbReference>
<evidence type="ECO:0000313" key="2">
    <source>
        <dbReference type="EMBL" id="MBM0746452.1"/>
    </source>
</evidence>
<proteinExistence type="predicted"/>
<dbReference type="GeneID" id="84690941"/>
<name>A0ABS1Z224_9GAMM</name>
<dbReference type="Proteomes" id="UP000809137">
    <property type="component" value="Unassembled WGS sequence"/>
</dbReference>
<sequence>MDLFSTLEEAIEAAREEFMTSQQGVSEEDVNVSQFGLQKYVMQDGEIMWQAEFFASEDEQGDCLPLLSGEAAQAVFDGDFDEIEMRQEWQSENTLHEWDDGEFQLAPQRDLEEGEVAAEEWEDDNTDSDNLA</sequence>
<gene>
    <name evidence="2" type="ORF">JJB79_03285</name>
</gene>
<reference evidence="2 3" key="1">
    <citation type="submission" date="2021-01" db="EMBL/GenBank/DDBJ databases">
        <title>Complete genome sequence of Pantoea eucrina OB49, a heavy metal tolerant bacterium with PGPR potential isolated from wheat in Algeria.</title>
        <authorList>
            <person name="Lekired A."/>
            <person name="Ouzari I.H."/>
        </authorList>
    </citation>
    <scope>NUCLEOTIDE SEQUENCE [LARGE SCALE GENOMIC DNA]</scope>
    <source>
        <strain evidence="2 3">OB49</strain>
    </source>
</reference>
<accession>A0ABS1Z224</accession>
<comment type="caution">
    <text evidence="2">The sequence shown here is derived from an EMBL/GenBank/DDBJ whole genome shotgun (WGS) entry which is preliminary data.</text>
</comment>
<dbReference type="NCBIfam" id="NF008544">
    <property type="entry name" value="PRK11467.1"/>
    <property type="match status" value="1"/>
</dbReference>
<keyword evidence="3" id="KW-1185">Reference proteome</keyword>
<feature type="region of interest" description="Disordered" evidence="1">
    <location>
        <begin position="110"/>
        <end position="132"/>
    </location>
</feature>
<evidence type="ECO:0000256" key="1">
    <source>
        <dbReference type="SAM" id="MobiDB-lite"/>
    </source>
</evidence>
<evidence type="ECO:0000313" key="3">
    <source>
        <dbReference type="Proteomes" id="UP000809137"/>
    </source>
</evidence>
<protein>
    <submittedName>
        <fullName evidence="2">SecY/secA suppressor protein</fullName>
    </submittedName>
</protein>
<feature type="compositionally biased region" description="Acidic residues" evidence="1">
    <location>
        <begin position="112"/>
        <end position="132"/>
    </location>
</feature>
<organism evidence="2 3">
    <name type="scientific">Pantoea eucrina</name>
    <dbReference type="NCBI Taxonomy" id="472693"/>
    <lineage>
        <taxon>Bacteria</taxon>
        <taxon>Pseudomonadati</taxon>
        <taxon>Pseudomonadota</taxon>
        <taxon>Gammaproteobacteria</taxon>
        <taxon>Enterobacterales</taxon>
        <taxon>Erwiniaceae</taxon>
        <taxon>Pantoea</taxon>
    </lineage>
</organism>
<dbReference type="RefSeq" id="WP_039383752.1">
    <property type="nucleotide sequence ID" value="NZ_CP083448.1"/>
</dbReference>
<dbReference type="EMBL" id="JAFCXS010000001">
    <property type="protein sequence ID" value="MBM0746452.1"/>
    <property type="molecule type" value="Genomic_DNA"/>
</dbReference>
<dbReference type="Pfam" id="PF13984">
    <property type="entry name" value="MsyB"/>
    <property type="match status" value="1"/>
</dbReference>